<keyword evidence="2" id="KW-0238">DNA-binding</keyword>
<comment type="caution">
    <text evidence="2">The sequence shown here is derived from an EMBL/GenBank/DDBJ whole genome shotgun (WGS) entry which is preliminary data.</text>
</comment>
<dbReference type="GO" id="GO:0003677">
    <property type="term" value="F:DNA binding"/>
    <property type="evidence" value="ECO:0007669"/>
    <property type="project" value="UniProtKB-KW"/>
</dbReference>
<dbReference type="Pfam" id="PF13443">
    <property type="entry name" value="HTH_26"/>
    <property type="match status" value="1"/>
</dbReference>
<name>A0A2M8Z6Z5_9FIRM</name>
<dbReference type="InterPro" id="IPR001387">
    <property type="entry name" value="Cro/C1-type_HTH"/>
</dbReference>
<evidence type="ECO:0000313" key="3">
    <source>
        <dbReference type="Proteomes" id="UP000231092"/>
    </source>
</evidence>
<reference evidence="2 3" key="1">
    <citation type="submission" date="2017-11" db="EMBL/GenBank/DDBJ databases">
        <title>Understudied soil microbes with underappreciated capabilities: Untangling the Clostridium saccharolyticum group.</title>
        <authorList>
            <person name="Leschine S."/>
        </authorList>
    </citation>
    <scope>NUCLEOTIDE SEQUENCE [LARGE SCALE GENOMIC DNA]</scope>
    <source>
        <strain evidence="2 3">18A</strain>
    </source>
</reference>
<gene>
    <name evidence="2" type="ORF">H171_2738</name>
</gene>
<evidence type="ECO:0000259" key="1">
    <source>
        <dbReference type="Pfam" id="PF13443"/>
    </source>
</evidence>
<proteinExistence type="predicted"/>
<dbReference type="OrthoDB" id="9804186at2"/>
<dbReference type="Gene3D" id="1.10.260.40">
    <property type="entry name" value="lambda repressor-like DNA-binding domains"/>
    <property type="match status" value="1"/>
</dbReference>
<dbReference type="RefSeq" id="WP_054789654.1">
    <property type="nucleotide sequence ID" value="NZ_PGET01000001.1"/>
</dbReference>
<dbReference type="SUPFAM" id="SSF47413">
    <property type="entry name" value="lambda repressor-like DNA-binding domains"/>
    <property type="match status" value="1"/>
</dbReference>
<organism evidence="2 3">
    <name type="scientific">[Clostridium] celerecrescens 18A</name>
    <dbReference type="NCBI Taxonomy" id="1286362"/>
    <lineage>
        <taxon>Bacteria</taxon>
        <taxon>Bacillati</taxon>
        <taxon>Bacillota</taxon>
        <taxon>Clostridia</taxon>
        <taxon>Lachnospirales</taxon>
        <taxon>Lachnospiraceae</taxon>
        <taxon>Lacrimispora</taxon>
    </lineage>
</organism>
<feature type="domain" description="HTH cro/C1-type" evidence="1">
    <location>
        <begin position="7"/>
        <end position="66"/>
    </location>
</feature>
<dbReference type="Proteomes" id="UP000231092">
    <property type="component" value="Unassembled WGS sequence"/>
</dbReference>
<dbReference type="EMBL" id="PGET01000001">
    <property type="protein sequence ID" value="PJJ29201.1"/>
    <property type="molecule type" value="Genomic_DNA"/>
</dbReference>
<dbReference type="InterPro" id="IPR010982">
    <property type="entry name" value="Lambda_DNA-bd_dom_sf"/>
</dbReference>
<dbReference type="AlphaFoldDB" id="A0A2M8Z6Z5"/>
<evidence type="ECO:0000313" key="2">
    <source>
        <dbReference type="EMBL" id="PJJ29201.1"/>
    </source>
</evidence>
<accession>A0A2M8Z6Z5</accession>
<protein>
    <submittedName>
        <fullName evidence="2">DNA-binding Xre family transcriptional regulator</fullName>
    </submittedName>
</protein>
<sequence>MSVNYDKLWKLLIDKKMKKTDFMREAGISSNALAHMGKNESVSLDCIERACRLFGCKVDDLLDFVEEEK</sequence>